<dbReference type="GeneID" id="18873682"/>
<dbReference type="STRING" id="619300.G3AN69"/>
<dbReference type="PANTHER" id="PTHR21072">
    <property type="entry name" value="GPI TRANSAMIDASE COMPONENT PIG-S"/>
    <property type="match status" value="1"/>
</dbReference>
<dbReference type="InParanoid" id="G3AN69"/>
<keyword evidence="6" id="KW-0256">Endoplasmic reticulum</keyword>
<dbReference type="Proteomes" id="UP000000709">
    <property type="component" value="Unassembled WGS sequence"/>
</dbReference>
<comment type="similarity">
    <text evidence="3">Belongs to the PIGS family.</text>
</comment>
<keyword evidence="7 11" id="KW-1133">Transmembrane helix</keyword>
<dbReference type="GO" id="GO:0042765">
    <property type="term" value="C:GPI-anchor transamidase complex"/>
    <property type="evidence" value="ECO:0007669"/>
    <property type="project" value="InterPro"/>
</dbReference>
<protein>
    <recommendedName>
        <fullName evidence="14">GPI transamidase component PIG-S</fullName>
    </recommendedName>
</protein>
<dbReference type="HOGENOM" id="CLU_010026_1_0_1"/>
<feature type="region of interest" description="Disordered" evidence="10">
    <location>
        <begin position="1"/>
        <end position="23"/>
    </location>
</feature>
<dbReference type="OMA" id="WGGIFIY"/>
<keyword evidence="4" id="KW-0337">GPI-anchor biosynthesis</keyword>
<feature type="non-terminal residue" evidence="12">
    <location>
        <position position="467"/>
    </location>
</feature>
<dbReference type="eggNOG" id="KOG2459">
    <property type="taxonomic scope" value="Eukaryota"/>
</dbReference>
<dbReference type="GO" id="GO:0006506">
    <property type="term" value="P:GPI anchor biosynthetic process"/>
    <property type="evidence" value="ECO:0007669"/>
    <property type="project" value="UniProtKB-UniPathway"/>
</dbReference>
<dbReference type="AlphaFoldDB" id="G3AN69"/>
<dbReference type="GO" id="GO:0016255">
    <property type="term" value="P:attachment of GPI anchor to protein"/>
    <property type="evidence" value="ECO:0007669"/>
    <property type="project" value="InterPro"/>
</dbReference>
<evidence type="ECO:0000256" key="11">
    <source>
        <dbReference type="SAM" id="Phobius"/>
    </source>
</evidence>
<dbReference type="OrthoDB" id="28748at2759"/>
<keyword evidence="5 11" id="KW-0812">Transmembrane</keyword>
<keyword evidence="13" id="KW-1185">Reference proteome</keyword>
<dbReference type="KEGG" id="spaa:SPAPADRAFT_61017"/>
<gene>
    <name evidence="12" type="ORF">SPAPADRAFT_61017</name>
</gene>
<dbReference type="RefSeq" id="XP_007375189.1">
    <property type="nucleotide sequence ID" value="XM_007375127.1"/>
</dbReference>
<comment type="subcellular location">
    <subcellularLocation>
        <location evidence="1">Endoplasmic reticulum membrane</location>
        <topology evidence="1">Multi-pass membrane protein</topology>
    </subcellularLocation>
</comment>
<evidence type="ECO:0000256" key="8">
    <source>
        <dbReference type="ARBA" id="ARBA00023136"/>
    </source>
</evidence>
<feature type="transmembrane region" description="Helical" evidence="11">
    <location>
        <begin position="41"/>
        <end position="60"/>
    </location>
</feature>
<dbReference type="EMBL" id="GL996502">
    <property type="protein sequence ID" value="EGW31913.1"/>
    <property type="molecule type" value="Genomic_DNA"/>
</dbReference>
<sequence length="467" mass="53144">MSEHEKEPSAVKEEQKVEKQQPEDSPLVISLESKIITKTRTIIAVIIFSTIILLGIPLFIGTTTIHRAHLPIDQINQFDYKSQLHFKIPVSLSTDEGITAGNQQVYDQQLRTRYPDLNIWSIEIVNSINPDNYQVKVHLANKPSYEISLYDRQIDVFVDKDTNVDEYISSILYDSIFKYELDNLESNDHATVAFPYSSKFNLVFSLLVENGNPTSWEIEQASEKLQKLLISFNHISNFTITSQVQYYSKLSKKYQKGSSSYILPETDLPTFINFGDWNLDNYDINPTMNFLLYFPESNYEGIPLIIENTTTNSFLIPQWGGVAIFNKDKPILKTDAKLSSSDLEPIMNIFASQLYQLLGVPPTPKNPTIRIDSLSRLLVVSNIKKSLDNLVSLVKISDTLNEISIPDETKESADTSLEQINQAIELVKHGKFQFATTSSSKALVASERAFFEKKMVQQAYFPSEHKL</sequence>
<evidence type="ECO:0000256" key="2">
    <source>
        <dbReference type="ARBA" id="ARBA00004687"/>
    </source>
</evidence>
<feature type="compositionally biased region" description="Basic and acidic residues" evidence="10">
    <location>
        <begin position="1"/>
        <end position="22"/>
    </location>
</feature>
<name>G3AN69_SPAPN</name>
<evidence type="ECO:0000256" key="9">
    <source>
        <dbReference type="ARBA" id="ARBA00023180"/>
    </source>
</evidence>
<evidence type="ECO:0000256" key="3">
    <source>
        <dbReference type="ARBA" id="ARBA00005316"/>
    </source>
</evidence>
<keyword evidence="9" id="KW-0325">Glycoprotein</keyword>
<dbReference type="PANTHER" id="PTHR21072:SF13">
    <property type="entry name" value="GPI TRANSAMIDASE COMPONENT PIG-S"/>
    <property type="match status" value="1"/>
</dbReference>
<evidence type="ECO:0000256" key="6">
    <source>
        <dbReference type="ARBA" id="ARBA00022824"/>
    </source>
</evidence>
<keyword evidence="8 11" id="KW-0472">Membrane</keyword>
<organism evidence="13">
    <name type="scientific">Spathaspora passalidarum (strain NRRL Y-27907 / 11-Y1)</name>
    <dbReference type="NCBI Taxonomy" id="619300"/>
    <lineage>
        <taxon>Eukaryota</taxon>
        <taxon>Fungi</taxon>
        <taxon>Dikarya</taxon>
        <taxon>Ascomycota</taxon>
        <taxon>Saccharomycotina</taxon>
        <taxon>Pichiomycetes</taxon>
        <taxon>Debaryomycetaceae</taxon>
        <taxon>Spathaspora</taxon>
    </lineage>
</organism>
<evidence type="ECO:0000256" key="5">
    <source>
        <dbReference type="ARBA" id="ARBA00022692"/>
    </source>
</evidence>
<proteinExistence type="inferred from homology"/>
<evidence type="ECO:0008006" key="14">
    <source>
        <dbReference type="Google" id="ProtNLM"/>
    </source>
</evidence>
<evidence type="ECO:0000256" key="1">
    <source>
        <dbReference type="ARBA" id="ARBA00004477"/>
    </source>
</evidence>
<dbReference type="UniPathway" id="UPA00196"/>
<evidence type="ECO:0000256" key="4">
    <source>
        <dbReference type="ARBA" id="ARBA00022502"/>
    </source>
</evidence>
<dbReference type="Pfam" id="PF10510">
    <property type="entry name" value="PIG-S"/>
    <property type="match status" value="1"/>
</dbReference>
<evidence type="ECO:0000256" key="7">
    <source>
        <dbReference type="ARBA" id="ARBA00022989"/>
    </source>
</evidence>
<evidence type="ECO:0000313" key="12">
    <source>
        <dbReference type="EMBL" id="EGW31913.1"/>
    </source>
</evidence>
<comment type="pathway">
    <text evidence="2">Glycolipid biosynthesis; glycosylphosphatidylinositol-anchor biosynthesis.</text>
</comment>
<evidence type="ECO:0000313" key="13">
    <source>
        <dbReference type="Proteomes" id="UP000000709"/>
    </source>
</evidence>
<evidence type="ECO:0000256" key="10">
    <source>
        <dbReference type="SAM" id="MobiDB-lite"/>
    </source>
</evidence>
<dbReference type="InterPro" id="IPR019540">
    <property type="entry name" value="PtdIno-glycan_biosynth_class_S"/>
</dbReference>
<dbReference type="FunCoup" id="G3AN69">
    <property type="interactions" value="779"/>
</dbReference>
<accession>G3AN69</accession>
<reference evidence="12 13" key="1">
    <citation type="journal article" date="2011" name="Proc. Natl. Acad. Sci. U.S.A.">
        <title>Comparative genomics of xylose-fermenting fungi for enhanced biofuel production.</title>
        <authorList>
            <person name="Wohlbach D.J."/>
            <person name="Kuo A."/>
            <person name="Sato T.K."/>
            <person name="Potts K.M."/>
            <person name="Salamov A.A."/>
            <person name="LaButti K.M."/>
            <person name="Sun H."/>
            <person name="Clum A."/>
            <person name="Pangilinan J.L."/>
            <person name="Lindquist E.A."/>
            <person name="Lucas S."/>
            <person name="Lapidus A."/>
            <person name="Jin M."/>
            <person name="Gunawan C."/>
            <person name="Balan V."/>
            <person name="Dale B.E."/>
            <person name="Jeffries T.W."/>
            <person name="Zinkel R."/>
            <person name="Barry K.W."/>
            <person name="Grigoriev I.V."/>
            <person name="Gasch A.P."/>
        </authorList>
    </citation>
    <scope>NUCLEOTIDE SEQUENCE [LARGE SCALE GENOMIC DNA]</scope>
    <source>
        <strain evidence="13">NRRL Y-27907 / 11-Y1</strain>
    </source>
</reference>